<dbReference type="Gene3D" id="1.10.8.60">
    <property type="match status" value="1"/>
</dbReference>
<keyword evidence="1" id="KW-0547">Nucleotide-binding</keyword>
<dbReference type="InterPro" id="IPR002197">
    <property type="entry name" value="HTH_Fis"/>
</dbReference>
<feature type="domain" description="PAS" evidence="7">
    <location>
        <begin position="200"/>
        <end position="252"/>
    </location>
</feature>
<dbReference type="InterPro" id="IPR058031">
    <property type="entry name" value="AAA_lid_NorR"/>
</dbReference>
<dbReference type="PROSITE" id="PS00688">
    <property type="entry name" value="SIGMA54_INTERACT_3"/>
    <property type="match status" value="1"/>
</dbReference>
<name>A0A644SZC8_9ZZZZ</name>
<sequence length="643" mass="71470">MINIVPSELDKNIAMLLTNRDVVPEAEKVISHYNLDMKVCFSEMENADHAARELLNEGIKVIISRGGMSMYLRSVLSIPIITIDYKYKDFARSIELASRVSSKIAIVSFNQAISAAQSVAQYFGQRIELVQIDDFKKFDSTLSELKNKGIEVIIGGYSAQVAAKKTGLACVSMQVDEDAITAAIIEARRTLSMLNQYEIKLQTILSILKSVPSGIIAVDISGKILNINTIAQELLNLNYADIINKKYDKVLPFASVIGKAFSGVSVFREIFENNGEYLALNCVPIITDGLVTGAVINLQGESEIKYIDAQIRKKIDTSGHLAKNKFENIIGESNIILETKRKAFTYASVDSTVLIKGDTGTGKELFAQSIHNSSKRKLHPFVAVNCAVLPESLLESELFGYVRGAFTGAKSEGKAGIFELAHKGTIFLDEIGEMPVGIQPRLLRVIQEKEIVRIGGEKVIPVDVRILAATNRNLYDDVKSGKFRADLYYRLSVLVLPLPPLRERQGDIRILASHFLRFYAKKYSLTIDGIDEEAFEVLEKMDFPGNVRELSNLIERSIVLSKSDHIGKKELLDALDEEEKNNSSPVLRDPGLLRENKFTIPCQEQKRLILEALMKSGGNKAEAARLLGIGRTSLWRKIKQLQL</sequence>
<dbReference type="PANTHER" id="PTHR32071">
    <property type="entry name" value="TRANSCRIPTIONAL REGULATORY PROTEIN"/>
    <property type="match status" value="1"/>
</dbReference>
<dbReference type="InterPro" id="IPR002078">
    <property type="entry name" value="Sigma_54_int"/>
</dbReference>
<dbReference type="FunFam" id="3.40.50.300:FF:000006">
    <property type="entry name" value="DNA-binding transcriptional regulator NtrC"/>
    <property type="match status" value="1"/>
</dbReference>
<organism evidence="8">
    <name type="scientific">bioreactor metagenome</name>
    <dbReference type="NCBI Taxonomy" id="1076179"/>
    <lineage>
        <taxon>unclassified sequences</taxon>
        <taxon>metagenomes</taxon>
        <taxon>ecological metagenomes</taxon>
    </lineage>
</organism>
<dbReference type="GO" id="GO:0006355">
    <property type="term" value="P:regulation of DNA-templated transcription"/>
    <property type="evidence" value="ECO:0007669"/>
    <property type="project" value="InterPro"/>
</dbReference>
<dbReference type="InterPro" id="IPR003593">
    <property type="entry name" value="AAA+_ATPase"/>
</dbReference>
<dbReference type="InterPro" id="IPR025662">
    <property type="entry name" value="Sigma_54_int_dom_ATP-bd_1"/>
</dbReference>
<dbReference type="InterPro" id="IPR035965">
    <property type="entry name" value="PAS-like_dom_sf"/>
</dbReference>
<dbReference type="InterPro" id="IPR000014">
    <property type="entry name" value="PAS"/>
</dbReference>
<dbReference type="InterPro" id="IPR009057">
    <property type="entry name" value="Homeodomain-like_sf"/>
</dbReference>
<dbReference type="Pfam" id="PF02954">
    <property type="entry name" value="HTH_8"/>
    <property type="match status" value="1"/>
</dbReference>
<dbReference type="Pfam" id="PF00989">
    <property type="entry name" value="PAS"/>
    <property type="match status" value="1"/>
</dbReference>
<dbReference type="PROSITE" id="PS00676">
    <property type="entry name" value="SIGMA54_INTERACT_2"/>
    <property type="match status" value="1"/>
</dbReference>
<dbReference type="PANTHER" id="PTHR32071:SF57">
    <property type="entry name" value="C4-DICARBOXYLATE TRANSPORT TRANSCRIPTIONAL REGULATORY PROTEIN DCTD"/>
    <property type="match status" value="1"/>
</dbReference>
<keyword evidence="4" id="KW-0238">DNA-binding</keyword>
<dbReference type="PROSITE" id="PS50112">
    <property type="entry name" value="PAS"/>
    <property type="match status" value="1"/>
</dbReference>
<dbReference type="AlphaFoldDB" id="A0A644SZC8"/>
<dbReference type="InterPro" id="IPR013767">
    <property type="entry name" value="PAS_fold"/>
</dbReference>
<dbReference type="Pfam" id="PF06506">
    <property type="entry name" value="PrpR_N"/>
    <property type="match status" value="1"/>
</dbReference>
<evidence type="ECO:0000256" key="5">
    <source>
        <dbReference type="ARBA" id="ARBA00023163"/>
    </source>
</evidence>
<evidence type="ECO:0000259" key="6">
    <source>
        <dbReference type="PROSITE" id="PS50045"/>
    </source>
</evidence>
<dbReference type="SUPFAM" id="SSF46689">
    <property type="entry name" value="Homeodomain-like"/>
    <property type="match status" value="1"/>
</dbReference>
<keyword evidence="2" id="KW-0067">ATP-binding</keyword>
<evidence type="ECO:0000256" key="2">
    <source>
        <dbReference type="ARBA" id="ARBA00022840"/>
    </source>
</evidence>
<dbReference type="PRINTS" id="PR01590">
    <property type="entry name" value="HTHFIS"/>
</dbReference>
<dbReference type="CDD" id="cd00009">
    <property type="entry name" value="AAA"/>
    <property type="match status" value="1"/>
</dbReference>
<dbReference type="CDD" id="cd00130">
    <property type="entry name" value="PAS"/>
    <property type="match status" value="1"/>
</dbReference>
<evidence type="ECO:0000259" key="7">
    <source>
        <dbReference type="PROSITE" id="PS50112"/>
    </source>
</evidence>
<evidence type="ECO:0000313" key="8">
    <source>
        <dbReference type="EMBL" id="MPL59924.1"/>
    </source>
</evidence>
<dbReference type="Gene3D" id="1.10.10.60">
    <property type="entry name" value="Homeodomain-like"/>
    <property type="match status" value="1"/>
</dbReference>
<dbReference type="EMBL" id="VSSQ01000010">
    <property type="protein sequence ID" value="MPL59924.1"/>
    <property type="molecule type" value="Genomic_DNA"/>
</dbReference>
<dbReference type="Pfam" id="PF25601">
    <property type="entry name" value="AAA_lid_14"/>
    <property type="match status" value="1"/>
</dbReference>
<feature type="domain" description="Sigma-54 factor interaction" evidence="6">
    <location>
        <begin position="329"/>
        <end position="559"/>
    </location>
</feature>
<keyword evidence="5" id="KW-0804">Transcription</keyword>
<dbReference type="PROSITE" id="PS00675">
    <property type="entry name" value="SIGMA54_INTERACT_1"/>
    <property type="match status" value="1"/>
</dbReference>
<dbReference type="GO" id="GO:0000156">
    <property type="term" value="F:phosphorelay response regulator activity"/>
    <property type="evidence" value="ECO:0007669"/>
    <property type="project" value="InterPro"/>
</dbReference>
<reference evidence="8" key="1">
    <citation type="submission" date="2019-08" db="EMBL/GenBank/DDBJ databases">
        <authorList>
            <person name="Kucharzyk K."/>
            <person name="Murdoch R.W."/>
            <person name="Higgins S."/>
            <person name="Loffler F."/>
        </authorList>
    </citation>
    <scope>NUCLEOTIDE SEQUENCE</scope>
</reference>
<dbReference type="Gene3D" id="3.40.50.300">
    <property type="entry name" value="P-loop containing nucleotide triphosphate hydrolases"/>
    <property type="match status" value="1"/>
</dbReference>
<dbReference type="InterPro" id="IPR027417">
    <property type="entry name" value="P-loop_NTPase"/>
</dbReference>
<evidence type="ECO:0000256" key="1">
    <source>
        <dbReference type="ARBA" id="ARBA00022741"/>
    </source>
</evidence>
<dbReference type="Gene3D" id="3.40.50.10660">
    <property type="entry name" value="PrpR receptor domain-like"/>
    <property type="match status" value="1"/>
</dbReference>
<dbReference type="SUPFAM" id="SSF159800">
    <property type="entry name" value="PrpR receptor domain-like"/>
    <property type="match status" value="1"/>
</dbReference>
<dbReference type="Pfam" id="PF00158">
    <property type="entry name" value="Sigma54_activat"/>
    <property type="match status" value="1"/>
</dbReference>
<proteinExistence type="predicted"/>
<dbReference type="InterPro" id="IPR025943">
    <property type="entry name" value="Sigma_54_int_dom_ATP-bd_2"/>
</dbReference>
<dbReference type="SMART" id="SM00382">
    <property type="entry name" value="AAA"/>
    <property type="match status" value="1"/>
</dbReference>
<dbReference type="Gene3D" id="3.30.450.20">
    <property type="entry name" value="PAS domain"/>
    <property type="match status" value="1"/>
</dbReference>
<dbReference type="Gene3D" id="3.40.50.2300">
    <property type="match status" value="1"/>
</dbReference>
<evidence type="ECO:0000256" key="3">
    <source>
        <dbReference type="ARBA" id="ARBA00023015"/>
    </source>
</evidence>
<keyword evidence="3" id="KW-0805">Transcription regulation</keyword>
<dbReference type="InterPro" id="IPR025944">
    <property type="entry name" value="Sigma_54_int_dom_CS"/>
</dbReference>
<dbReference type="SUPFAM" id="SSF55785">
    <property type="entry name" value="PYP-like sensor domain (PAS domain)"/>
    <property type="match status" value="1"/>
</dbReference>
<protein>
    <submittedName>
        <fullName evidence="8">Anaerobic nitric oxide reductase transcription regulator NorR</fullName>
    </submittedName>
</protein>
<accession>A0A644SZC8</accession>
<gene>
    <name evidence="8" type="primary">norR_11</name>
    <name evidence="8" type="ORF">SDC9_05480</name>
</gene>
<evidence type="ECO:0000256" key="4">
    <source>
        <dbReference type="ARBA" id="ARBA00023125"/>
    </source>
</evidence>
<dbReference type="GO" id="GO:0005524">
    <property type="term" value="F:ATP binding"/>
    <property type="evidence" value="ECO:0007669"/>
    <property type="project" value="UniProtKB-KW"/>
</dbReference>
<dbReference type="SUPFAM" id="SSF52540">
    <property type="entry name" value="P-loop containing nucleoside triphosphate hydrolases"/>
    <property type="match status" value="1"/>
</dbReference>
<dbReference type="PROSITE" id="PS50045">
    <property type="entry name" value="SIGMA54_INTERACT_4"/>
    <property type="match status" value="1"/>
</dbReference>
<dbReference type="GO" id="GO:0043565">
    <property type="term" value="F:sequence-specific DNA binding"/>
    <property type="evidence" value="ECO:0007669"/>
    <property type="project" value="InterPro"/>
</dbReference>
<comment type="caution">
    <text evidence="8">The sequence shown here is derived from an EMBL/GenBank/DDBJ whole genome shotgun (WGS) entry which is preliminary data.</text>
</comment>
<dbReference type="InterPro" id="IPR010524">
    <property type="entry name" value="Sig_transdc_resp-reg_PrpR_N"/>
</dbReference>